<evidence type="ECO:0000259" key="9">
    <source>
        <dbReference type="PROSITE" id="PS52029"/>
    </source>
</evidence>
<comment type="pathway">
    <text evidence="1 6">Cell wall biogenesis; peptidoglycan biosynthesis.</text>
</comment>
<dbReference type="UniPathway" id="UPA00219"/>
<sequence>MTQPGRHRRGSGPLGGVGTVIVGVIAGFVVVALLVVMGAEVFGQNGHKKPPAKAVAPPTQSTTTTPVIPVPHVSQAVLDKLPLATTEGKVPKAVINLTAPSGGRTLEISRNMPGFARPGADPIVLIPNKQIGMTTWLPVIHTRAGWAQVRLPARPNGATAWVPMAGLNEARTDWSVLVNLSAGTLTVRKAGHVQGSWSVGQGQRATPTPTGQTFLLSGFVDPTQTFSPIIYALGAHSNTLDSFGGGPGTVAVHGWPTAAGRHGYVSHGCVRVPAAALKMFAKLPTGTPVDIVT</sequence>
<keyword evidence="8" id="KW-0472">Membrane</keyword>
<dbReference type="GO" id="GO:0016740">
    <property type="term" value="F:transferase activity"/>
    <property type="evidence" value="ECO:0007669"/>
    <property type="project" value="UniProtKB-KW"/>
</dbReference>
<dbReference type="PANTHER" id="PTHR30582">
    <property type="entry name" value="L,D-TRANSPEPTIDASE"/>
    <property type="match status" value="1"/>
</dbReference>
<reference evidence="10 11" key="1">
    <citation type="submission" date="2018-11" db="EMBL/GenBank/DDBJ databases">
        <title>Draft genome of Simplicispira Flexivirga sp. BO-16.</title>
        <authorList>
            <person name="Im W.T."/>
        </authorList>
    </citation>
    <scope>NUCLEOTIDE SEQUENCE [LARGE SCALE GENOMIC DNA]</scope>
    <source>
        <strain evidence="10 11">BO-16</strain>
    </source>
</reference>
<feature type="region of interest" description="Disordered" evidence="7">
    <location>
        <begin position="46"/>
        <end position="65"/>
    </location>
</feature>
<feature type="active site" description="Nucleophile" evidence="6">
    <location>
        <position position="269"/>
    </location>
</feature>
<dbReference type="GO" id="GO:0071972">
    <property type="term" value="F:peptidoglycan L,D-transpeptidase activity"/>
    <property type="evidence" value="ECO:0007669"/>
    <property type="project" value="TreeGrafter"/>
</dbReference>
<accession>A0A3M9MIT3</accession>
<dbReference type="Pfam" id="PF03734">
    <property type="entry name" value="YkuD"/>
    <property type="match status" value="1"/>
</dbReference>
<dbReference type="InterPro" id="IPR005490">
    <property type="entry name" value="LD_TPept_cat_dom"/>
</dbReference>
<keyword evidence="11" id="KW-1185">Reference proteome</keyword>
<dbReference type="GO" id="GO:0005576">
    <property type="term" value="C:extracellular region"/>
    <property type="evidence" value="ECO:0007669"/>
    <property type="project" value="TreeGrafter"/>
</dbReference>
<keyword evidence="5 6" id="KW-0961">Cell wall biogenesis/degradation</keyword>
<evidence type="ECO:0000313" key="10">
    <source>
        <dbReference type="EMBL" id="RNI25416.1"/>
    </source>
</evidence>
<dbReference type="AlphaFoldDB" id="A0A3M9MIT3"/>
<evidence type="ECO:0000313" key="11">
    <source>
        <dbReference type="Proteomes" id="UP000271678"/>
    </source>
</evidence>
<evidence type="ECO:0000256" key="4">
    <source>
        <dbReference type="ARBA" id="ARBA00022984"/>
    </source>
</evidence>
<keyword evidence="8" id="KW-0812">Transmembrane</keyword>
<keyword evidence="8" id="KW-1133">Transmembrane helix</keyword>
<evidence type="ECO:0000256" key="1">
    <source>
        <dbReference type="ARBA" id="ARBA00004752"/>
    </source>
</evidence>
<dbReference type="OrthoDB" id="5243103at2"/>
<keyword evidence="3 6" id="KW-0133">Cell shape</keyword>
<feature type="compositionally biased region" description="Low complexity" evidence="7">
    <location>
        <begin position="52"/>
        <end position="65"/>
    </location>
</feature>
<evidence type="ECO:0000256" key="6">
    <source>
        <dbReference type="PROSITE-ProRule" id="PRU01373"/>
    </source>
</evidence>
<dbReference type="RefSeq" id="WP_148043212.1">
    <property type="nucleotide sequence ID" value="NZ_RJJQ01000001.1"/>
</dbReference>
<evidence type="ECO:0000256" key="5">
    <source>
        <dbReference type="ARBA" id="ARBA00023316"/>
    </source>
</evidence>
<dbReference type="Gene3D" id="2.40.440.10">
    <property type="entry name" value="L,D-transpeptidase catalytic domain-like"/>
    <property type="match status" value="1"/>
</dbReference>
<protein>
    <submittedName>
        <fullName evidence="10">Murein L,D-transpeptidase</fullName>
    </submittedName>
</protein>
<name>A0A3M9MIT3_9MICO</name>
<dbReference type="Proteomes" id="UP000271678">
    <property type="component" value="Unassembled WGS sequence"/>
</dbReference>
<evidence type="ECO:0000256" key="3">
    <source>
        <dbReference type="ARBA" id="ARBA00022960"/>
    </source>
</evidence>
<dbReference type="GO" id="GO:0071555">
    <property type="term" value="P:cell wall organization"/>
    <property type="evidence" value="ECO:0007669"/>
    <property type="project" value="UniProtKB-UniRule"/>
</dbReference>
<feature type="active site" description="Proton donor/acceptor" evidence="6">
    <location>
        <position position="253"/>
    </location>
</feature>
<feature type="domain" description="L,D-TPase catalytic" evidence="9">
    <location>
        <begin position="174"/>
        <end position="292"/>
    </location>
</feature>
<dbReference type="InterPro" id="IPR038063">
    <property type="entry name" value="Transpep_catalytic_dom"/>
</dbReference>
<dbReference type="GO" id="GO:0018104">
    <property type="term" value="P:peptidoglycan-protein cross-linking"/>
    <property type="evidence" value="ECO:0007669"/>
    <property type="project" value="TreeGrafter"/>
</dbReference>
<evidence type="ECO:0000256" key="7">
    <source>
        <dbReference type="SAM" id="MobiDB-lite"/>
    </source>
</evidence>
<comment type="caution">
    <text evidence="10">The sequence shown here is derived from an EMBL/GenBank/DDBJ whole genome shotgun (WGS) entry which is preliminary data.</text>
</comment>
<evidence type="ECO:0000256" key="2">
    <source>
        <dbReference type="ARBA" id="ARBA00022679"/>
    </source>
</evidence>
<dbReference type="PANTHER" id="PTHR30582:SF2">
    <property type="entry name" value="L,D-TRANSPEPTIDASE YCIB-RELATED"/>
    <property type="match status" value="1"/>
</dbReference>
<dbReference type="InterPro" id="IPR050979">
    <property type="entry name" value="LD-transpeptidase"/>
</dbReference>
<evidence type="ECO:0000256" key="8">
    <source>
        <dbReference type="SAM" id="Phobius"/>
    </source>
</evidence>
<dbReference type="SUPFAM" id="SSF141523">
    <property type="entry name" value="L,D-transpeptidase catalytic domain-like"/>
    <property type="match status" value="1"/>
</dbReference>
<organism evidence="10 11">
    <name type="scientific">Flexivirga caeni</name>
    <dbReference type="NCBI Taxonomy" id="2294115"/>
    <lineage>
        <taxon>Bacteria</taxon>
        <taxon>Bacillati</taxon>
        <taxon>Actinomycetota</taxon>
        <taxon>Actinomycetes</taxon>
        <taxon>Micrococcales</taxon>
        <taxon>Dermacoccaceae</taxon>
        <taxon>Flexivirga</taxon>
    </lineage>
</organism>
<gene>
    <name evidence="10" type="ORF">EFY87_02000</name>
</gene>
<dbReference type="PROSITE" id="PS52029">
    <property type="entry name" value="LD_TPASE"/>
    <property type="match status" value="1"/>
</dbReference>
<dbReference type="CDD" id="cd16913">
    <property type="entry name" value="YkuD_like"/>
    <property type="match status" value="1"/>
</dbReference>
<keyword evidence="4 6" id="KW-0573">Peptidoglycan synthesis</keyword>
<dbReference type="EMBL" id="RJJQ01000001">
    <property type="protein sequence ID" value="RNI25416.1"/>
    <property type="molecule type" value="Genomic_DNA"/>
</dbReference>
<keyword evidence="2" id="KW-0808">Transferase</keyword>
<feature type="transmembrane region" description="Helical" evidence="8">
    <location>
        <begin position="20"/>
        <end position="43"/>
    </location>
</feature>
<dbReference type="GO" id="GO:0008360">
    <property type="term" value="P:regulation of cell shape"/>
    <property type="evidence" value="ECO:0007669"/>
    <property type="project" value="UniProtKB-UniRule"/>
</dbReference>
<proteinExistence type="predicted"/>